<proteinExistence type="inferred from homology"/>
<dbReference type="Pfam" id="PF00271">
    <property type="entry name" value="Helicase_C"/>
    <property type="match status" value="1"/>
</dbReference>
<dbReference type="PROSITE" id="PS51194">
    <property type="entry name" value="HELICASE_CTER"/>
    <property type="match status" value="1"/>
</dbReference>
<dbReference type="Pfam" id="PF17191">
    <property type="entry name" value="RecG_wedge"/>
    <property type="match status" value="1"/>
</dbReference>
<dbReference type="Gene3D" id="2.40.50.140">
    <property type="entry name" value="Nucleic acid-binding proteins"/>
    <property type="match status" value="1"/>
</dbReference>
<feature type="domain" description="Helicase ATP-binding" evidence="16">
    <location>
        <begin position="271"/>
        <end position="434"/>
    </location>
</feature>
<gene>
    <name evidence="18" type="primary">recG</name>
    <name evidence="18" type="ORF">LKD81_10345</name>
</gene>
<evidence type="ECO:0000256" key="11">
    <source>
        <dbReference type="ARBA" id="ARBA00023235"/>
    </source>
</evidence>
<sequence length="681" mass="77724">MKQTDRIDRCGGIGTKTMQQFQTLGVETAGDLLRYYPVRYEFFGNPIPLEEAGAGNVVTIRVIPEGRPQNMRNSRMQMISVWAGDGTGRIRLNWYHMPYVIYRIKKGQTYFFRGTLIRDSFGLSMNQPDIWEPEEYQMFAGRLQASYALVKGLSRNRVQKALTQILDEAEDLSDELPAGIRKAYDLPDWIWAVRQIHFPESTEALAAARRRLVFDEFFLFILGIRQMKNHQEFHENPFHFEQHAYADRLLAGLPYRLTGDQQRTLEEIRRDLRGDHLMNRLVQGDVGSGKTILAMLALTETAENGWQGALMAPTEVLARQHAQSFREMYERWEIPFQVELLTGSMTAAEKRKAYQRIADHKADIIIGTHALIQEKVVYDRLALVVTDEQHRFGVRQRKAFSQKGEMPHTLVMSATPIPRTLAIILYGDLDISVIHELPGERLPIKNCVVDSSYREKAYTFMQKEIRAGRQVYVICPLAEESEGIPAENVVDYADKLRKIFPPSIRIEYLHGRMDAKTKNARMEAFLSGEIQILVSTTVIEVGVNVPNATVMMIENAERFGLAQLHQLRGRVGRGGYQSYCIFMTDSGQTERLEILKTSNDGFQIAEEDLKLRGPGDLFGTRQSGSLQFSLGDIFTDHTVLQKAAEAAGRVLSEDPELQQPEHTALREQIERGREREIARIL</sequence>
<dbReference type="NCBIfam" id="TIGR00643">
    <property type="entry name" value="recG"/>
    <property type="match status" value="1"/>
</dbReference>
<dbReference type="GO" id="GO:0006281">
    <property type="term" value="P:DNA repair"/>
    <property type="evidence" value="ECO:0007669"/>
    <property type="project" value="UniProtKB-UniRule"/>
</dbReference>
<keyword evidence="10 15" id="KW-0234">DNA repair</keyword>
<dbReference type="InterPro" id="IPR011545">
    <property type="entry name" value="DEAD/DEAH_box_helicase_dom"/>
</dbReference>
<evidence type="ECO:0000256" key="10">
    <source>
        <dbReference type="ARBA" id="ARBA00023204"/>
    </source>
</evidence>
<dbReference type="GO" id="GO:0006310">
    <property type="term" value="P:DNA recombination"/>
    <property type="evidence" value="ECO:0007669"/>
    <property type="project" value="UniProtKB-UniRule"/>
</dbReference>
<name>A0AAE3ECB5_9FIRM</name>
<dbReference type="InterPro" id="IPR033454">
    <property type="entry name" value="RecG_wedge"/>
</dbReference>
<keyword evidence="11" id="KW-0413">Isomerase</keyword>
<keyword evidence="3 15" id="KW-0547">Nucleotide-binding</keyword>
<comment type="catalytic activity">
    <reaction evidence="12 15">
        <text>Couples ATP hydrolysis with the unwinding of duplex DNA by translocating in the 3'-5' direction.</text>
        <dbReference type="EC" id="5.6.2.4"/>
    </reaction>
</comment>
<evidence type="ECO:0000313" key="18">
    <source>
        <dbReference type="EMBL" id="MCC2231391.1"/>
    </source>
</evidence>
<keyword evidence="7 15" id="KW-0067">ATP-binding</keyword>
<dbReference type="GO" id="GO:0043138">
    <property type="term" value="F:3'-5' DNA helicase activity"/>
    <property type="evidence" value="ECO:0007669"/>
    <property type="project" value="UniProtKB-EC"/>
</dbReference>
<evidence type="ECO:0000256" key="1">
    <source>
        <dbReference type="ARBA" id="ARBA00007504"/>
    </source>
</evidence>
<dbReference type="Pfam" id="PF19833">
    <property type="entry name" value="RecG_dom3_C"/>
    <property type="match status" value="1"/>
</dbReference>
<evidence type="ECO:0000259" key="16">
    <source>
        <dbReference type="PROSITE" id="PS51192"/>
    </source>
</evidence>
<protein>
    <recommendedName>
        <fullName evidence="2 15">ATP-dependent DNA helicase RecG</fullName>
        <ecNumber evidence="13 15">5.6.2.4</ecNumber>
    </recommendedName>
</protein>
<dbReference type="InterPro" id="IPR047112">
    <property type="entry name" value="RecG/Mfd"/>
</dbReference>
<evidence type="ECO:0000313" key="19">
    <source>
        <dbReference type="Proteomes" id="UP001198182"/>
    </source>
</evidence>
<dbReference type="Proteomes" id="UP001198182">
    <property type="component" value="Unassembled WGS sequence"/>
</dbReference>
<dbReference type="SUPFAM" id="SSF52540">
    <property type="entry name" value="P-loop containing nucleoside triphosphate hydrolases"/>
    <property type="match status" value="2"/>
</dbReference>
<dbReference type="NCBIfam" id="NF008168">
    <property type="entry name" value="PRK10917.2-2"/>
    <property type="match status" value="1"/>
</dbReference>
<dbReference type="InterPro" id="IPR012340">
    <property type="entry name" value="NA-bd_OB-fold"/>
</dbReference>
<keyword evidence="19" id="KW-1185">Reference proteome</keyword>
<dbReference type="SMART" id="SM00487">
    <property type="entry name" value="DEXDc"/>
    <property type="match status" value="1"/>
</dbReference>
<comment type="catalytic activity">
    <reaction evidence="14 15">
        <text>ATP + H2O = ADP + phosphate + H(+)</text>
        <dbReference type="Rhea" id="RHEA:13065"/>
        <dbReference type="ChEBI" id="CHEBI:15377"/>
        <dbReference type="ChEBI" id="CHEBI:15378"/>
        <dbReference type="ChEBI" id="CHEBI:30616"/>
        <dbReference type="ChEBI" id="CHEBI:43474"/>
        <dbReference type="ChEBI" id="CHEBI:456216"/>
        <dbReference type="EC" id="5.6.2.4"/>
    </reaction>
</comment>
<dbReference type="PANTHER" id="PTHR47964:SF1">
    <property type="entry name" value="ATP-DEPENDENT DNA HELICASE HOMOLOG RECG, CHLOROPLASTIC"/>
    <property type="match status" value="1"/>
</dbReference>
<organism evidence="18 19">
    <name type="scientific">Hominifimenecus microfluidus</name>
    <dbReference type="NCBI Taxonomy" id="2885348"/>
    <lineage>
        <taxon>Bacteria</taxon>
        <taxon>Bacillati</taxon>
        <taxon>Bacillota</taxon>
        <taxon>Clostridia</taxon>
        <taxon>Lachnospirales</taxon>
        <taxon>Lachnospiraceae</taxon>
        <taxon>Hominifimenecus</taxon>
    </lineage>
</organism>
<evidence type="ECO:0000256" key="6">
    <source>
        <dbReference type="ARBA" id="ARBA00022806"/>
    </source>
</evidence>
<comment type="function">
    <text evidence="15">Plays a critical role in recombination and DNA repair. Helps process Holliday junction intermediates to mature products by catalyzing branch migration. Has replication fork regression activity, unwinds stalled or blocked replication forks to make a HJ that can be resolved. Has a DNA unwinding activity characteristic of a DNA helicase with 3'-5' polarity.</text>
</comment>
<evidence type="ECO:0000256" key="7">
    <source>
        <dbReference type="ARBA" id="ARBA00022840"/>
    </source>
</evidence>
<comment type="caution">
    <text evidence="18">The sequence shown here is derived from an EMBL/GenBank/DDBJ whole genome shotgun (WGS) entry which is preliminary data.</text>
</comment>
<dbReference type="InterPro" id="IPR027417">
    <property type="entry name" value="P-loop_NTPase"/>
</dbReference>
<dbReference type="Pfam" id="PF00270">
    <property type="entry name" value="DEAD"/>
    <property type="match status" value="1"/>
</dbReference>
<evidence type="ECO:0000256" key="14">
    <source>
        <dbReference type="ARBA" id="ARBA00048988"/>
    </source>
</evidence>
<keyword evidence="8" id="KW-0238">DNA-binding</keyword>
<dbReference type="AlphaFoldDB" id="A0AAE3ECB5"/>
<evidence type="ECO:0000256" key="4">
    <source>
        <dbReference type="ARBA" id="ARBA00022763"/>
    </source>
</evidence>
<evidence type="ECO:0000256" key="5">
    <source>
        <dbReference type="ARBA" id="ARBA00022801"/>
    </source>
</evidence>
<dbReference type="CDD" id="cd17992">
    <property type="entry name" value="DEXHc_RecG"/>
    <property type="match status" value="1"/>
</dbReference>
<dbReference type="GO" id="GO:0005524">
    <property type="term" value="F:ATP binding"/>
    <property type="evidence" value="ECO:0007669"/>
    <property type="project" value="UniProtKB-KW"/>
</dbReference>
<evidence type="ECO:0000256" key="13">
    <source>
        <dbReference type="ARBA" id="ARBA00034808"/>
    </source>
</evidence>
<dbReference type="NCBIfam" id="NF008165">
    <property type="entry name" value="PRK10917.1-3"/>
    <property type="match status" value="1"/>
</dbReference>
<evidence type="ECO:0000256" key="8">
    <source>
        <dbReference type="ARBA" id="ARBA00023125"/>
    </source>
</evidence>
<dbReference type="InterPro" id="IPR045562">
    <property type="entry name" value="RecG_dom3_C"/>
</dbReference>
<evidence type="ECO:0000256" key="2">
    <source>
        <dbReference type="ARBA" id="ARBA00017846"/>
    </source>
</evidence>
<dbReference type="EMBL" id="JAJEQR010000028">
    <property type="protein sequence ID" value="MCC2231391.1"/>
    <property type="molecule type" value="Genomic_DNA"/>
</dbReference>
<evidence type="ECO:0000256" key="3">
    <source>
        <dbReference type="ARBA" id="ARBA00022741"/>
    </source>
</evidence>
<dbReference type="InterPro" id="IPR014001">
    <property type="entry name" value="Helicase_ATP-bd"/>
</dbReference>
<evidence type="ECO:0000259" key="17">
    <source>
        <dbReference type="PROSITE" id="PS51194"/>
    </source>
</evidence>
<dbReference type="PANTHER" id="PTHR47964">
    <property type="entry name" value="ATP-DEPENDENT DNA HELICASE HOMOLOG RECG, CHLOROPLASTIC"/>
    <property type="match status" value="1"/>
</dbReference>
<dbReference type="InterPro" id="IPR001650">
    <property type="entry name" value="Helicase_C-like"/>
</dbReference>
<dbReference type="GO" id="GO:0016787">
    <property type="term" value="F:hydrolase activity"/>
    <property type="evidence" value="ECO:0007669"/>
    <property type="project" value="UniProtKB-KW"/>
</dbReference>
<dbReference type="Gene3D" id="3.40.50.300">
    <property type="entry name" value="P-loop containing nucleotide triphosphate hydrolases"/>
    <property type="match status" value="2"/>
</dbReference>
<dbReference type="SMART" id="SM00490">
    <property type="entry name" value="HELICc"/>
    <property type="match status" value="1"/>
</dbReference>
<dbReference type="EC" id="5.6.2.4" evidence="13 15"/>
<dbReference type="InterPro" id="IPR004609">
    <property type="entry name" value="ATP-dep_DNA_helicase_RecG"/>
</dbReference>
<keyword evidence="9 15" id="KW-0233">DNA recombination</keyword>
<comment type="similarity">
    <text evidence="1 15">Belongs to the helicase family. RecG subfamily.</text>
</comment>
<dbReference type="GO" id="GO:0003677">
    <property type="term" value="F:DNA binding"/>
    <property type="evidence" value="ECO:0007669"/>
    <property type="project" value="UniProtKB-KW"/>
</dbReference>
<keyword evidence="6 15" id="KW-0347">Helicase</keyword>
<dbReference type="RefSeq" id="WP_308453910.1">
    <property type="nucleotide sequence ID" value="NZ_JAJEQR010000028.1"/>
</dbReference>
<feature type="domain" description="Helicase C-terminal" evidence="17">
    <location>
        <begin position="453"/>
        <end position="610"/>
    </location>
</feature>
<dbReference type="SUPFAM" id="SSF50249">
    <property type="entry name" value="Nucleic acid-binding proteins"/>
    <property type="match status" value="1"/>
</dbReference>
<keyword evidence="5 15" id="KW-0378">Hydrolase</keyword>
<evidence type="ECO:0000256" key="15">
    <source>
        <dbReference type="RuleBase" id="RU363016"/>
    </source>
</evidence>
<accession>A0AAE3ECB5</accession>
<evidence type="ECO:0000256" key="9">
    <source>
        <dbReference type="ARBA" id="ARBA00023172"/>
    </source>
</evidence>
<keyword evidence="4 15" id="KW-0227">DNA damage</keyword>
<reference evidence="18" key="1">
    <citation type="submission" date="2021-10" db="EMBL/GenBank/DDBJ databases">
        <title>Anaerobic single-cell dispensing facilitates the cultivation of human gut bacteria.</title>
        <authorList>
            <person name="Afrizal A."/>
        </authorList>
    </citation>
    <scope>NUCLEOTIDE SEQUENCE</scope>
    <source>
        <strain evidence="18">CLA-AA-H215</strain>
    </source>
</reference>
<dbReference type="PROSITE" id="PS51192">
    <property type="entry name" value="HELICASE_ATP_BIND_1"/>
    <property type="match status" value="1"/>
</dbReference>
<evidence type="ECO:0000256" key="12">
    <source>
        <dbReference type="ARBA" id="ARBA00034617"/>
    </source>
</evidence>